<dbReference type="InterPro" id="IPR032875">
    <property type="entry name" value="Succ_CoA_lig_flav_dom"/>
</dbReference>
<dbReference type="InterPro" id="IPR016102">
    <property type="entry name" value="Succinyl-CoA_synth-like"/>
</dbReference>
<dbReference type="Gene3D" id="3.40.50.720">
    <property type="entry name" value="NAD(P)-binding Rossmann-like Domain"/>
    <property type="match status" value="1"/>
</dbReference>
<feature type="domain" description="N-acetyltransferase" evidence="1">
    <location>
        <begin position="37"/>
        <end position="187"/>
    </location>
</feature>
<dbReference type="GO" id="GO:0016747">
    <property type="term" value="F:acyltransferase activity, transferring groups other than amino-acyl groups"/>
    <property type="evidence" value="ECO:0007669"/>
    <property type="project" value="InterPro"/>
</dbReference>
<keyword evidence="3" id="KW-1185">Reference proteome</keyword>
<dbReference type="SUPFAM" id="SSF56059">
    <property type="entry name" value="Glutathione synthetase ATP-binding domain-like"/>
    <property type="match status" value="1"/>
</dbReference>
<dbReference type="Gene3D" id="3.30.1490.20">
    <property type="entry name" value="ATP-grasp fold, A domain"/>
    <property type="match status" value="1"/>
</dbReference>
<keyword evidence="2" id="KW-0808">Transferase</keyword>
<gene>
    <name evidence="2" type="ORF">EPD65_02250</name>
</gene>
<evidence type="ECO:0000313" key="2">
    <source>
        <dbReference type="EMBL" id="TCJ30879.1"/>
    </source>
</evidence>
<evidence type="ECO:0000259" key="1">
    <source>
        <dbReference type="PROSITE" id="PS51186"/>
    </source>
</evidence>
<dbReference type="PANTHER" id="PTHR42793">
    <property type="entry name" value="COA BINDING DOMAIN CONTAINING PROTEIN"/>
    <property type="match status" value="1"/>
</dbReference>
<dbReference type="InterPro" id="IPR013815">
    <property type="entry name" value="ATP_grasp_subdomain_1"/>
</dbReference>
<evidence type="ECO:0000313" key="3">
    <source>
        <dbReference type="Proteomes" id="UP000295453"/>
    </source>
</evidence>
<dbReference type="SUPFAM" id="SSF55729">
    <property type="entry name" value="Acyl-CoA N-acyltransferases (Nat)"/>
    <property type="match status" value="1"/>
</dbReference>
<dbReference type="InterPro" id="IPR003781">
    <property type="entry name" value="CoA-bd"/>
</dbReference>
<dbReference type="InterPro" id="IPR000182">
    <property type="entry name" value="GNAT_dom"/>
</dbReference>
<dbReference type="AlphaFoldDB" id="A0A4R1CI43"/>
<dbReference type="GO" id="GO:0005524">
    <property type="term" value="F:ATP binding"/>
    <property type="evidence" value="ECO:0007669"/>
    <property type="project" value="InterPro"/>
</dbReference>
<dbReference type="OrthoDB" id="190266at2"/>
<dbReference type="Pfam" id="PF00583">
    <property type="entry name" value="Acetyltransf_1"/>
    <property type="match status" value="1"/>
</dbReference>
<proteinExistence type="predicted"/>
<dbReference type="Gene3D" id="3.40.50.261">
    <property type="entry name" value="Succinyl-CoA synthetase domains"/>
    <property type="match status" value="2"/>
</dbReference>
<comment type="caution">
    <text evidence="2">The sequence shown here is derived from an EMBL/GenBank/DDBJ whole genome shotgun (WGS) entry which is preliminary data.</text>
</comment>
<dbReference type="InterPro" id="IPR036291">
    <property type="entry name" value="NAD(P)-bd_dom_sf"/>
</dbReference>
<dbReference type="CDD" id="cd04301">
    <property type="entry name" value="NAT_SF"/>
    <property type="match status" value="1"/>
</dbReference>
<dbReference type="Gene3D" id="3.40.630.30">
    <property type="match status" value="1"/>
</dbReference>
<name>A0A4R1CI43_9ACTN</name>
<dbReference type="SMART" id="SM00881">
    <property type="entry name" value="CoA_binding"/>
    <property type="match status" value="1"/>
</dbReference>
<organism evidence="2 3">
    <name type="scientific">Nocardioides jejuensis</name>
    <dbReference type="NCBI Taxonomy" id="2502782"/>
    <lineage>
        <taxon>Bacteria</taxon>
        <taxon>Bacillati</taxon>
        <taxon>Actinomycetota</taxon>
        <taxon>Actinomycetes</taxon>
        <taxon>Propionibacteriales</taxon>
        <taxon>Nocardioidaceae</taxon>
        <taxon>Nocardioides</taxon>
    </lineage>
</organism>
<dbReference type="Pfam" id="PF13549">
    <property type="entry name" value="ATP-grasp_5"/>
    <property type="match status" value="1"/>
</dbReference>
<reference evidence="2 3" key="1">
    <citation type="submission" date="2019-03" db="EMBL/GenBank/DDBJ databases">
        <authorList>
            <person name="Kim M.K.M."/>
        </authorList>
    </citation>
    <scope>NUCLEOTIDE SEQUENCE [LARGE SCALE GENOMIC DNA]</scope>
    <source>
        <strain evidence="2 3">18JY15-6</strain>
    </source>
</reference>
<dbReference type="SUPFAM" id="SSF51735">
    <property type="entry name" value="NAD(P)-binding Rossmann-fold domains"/>
    <property type="match status" value="1"/>
</dbReference>
<dbReference type="PANTHER" id="PTHR42793:SF1">
    <property type="entry name" value="PEPTIDYL-LYSINE N-ACETYLTRANSFERASE PATZ"/>
    <property type="match status" value="1"/>
</dbReference>
<dbReference type="Pfam" id="PF13607">
    <property type="entry name" value="Succ_CoA_lig"/>
    <property type="match status" value="1"/>
</dbReference>
<dbReference type="SUPFAM" id="SSF52210">
    <property type="entry name" value="Succinyl-CoA synthetase domains"/>
    <property type="match status" value="2"/>
</dbReference>
<protein>
    <submittedName>
        <fullName evidence="2">GNAT family N-acetyltransferase</fullName>
    </submittedName>
</protein>
<dbReference type="Gene3D" id="3.30.470.20">
    <property type="entry name" value="ATP-grasp fold, B domain"/>
    <property type="match status" value="1"/>
</dbReference>
<accession>A0A4R1CI43</accession>
<dbReference type="Proteomes" id="UP000295453">
    <property type="component" value="Unassembled WGS sequence"/>
</dbReference>
<dbReference type="InterPro" id="IPR016181">
    <property type="entry name" value="Acyl_CoA_acyltransferase"/>
</dbReference>
<dbReference type="Pfam" id="PF13380">
    <property type="entry name" value="CoA_binding_2"/>
    <property type="match status" value="1"/>
</dbReference>
<dbReference type="EMBL" id="SJZJ01000002">
    <property type="protein sequence ID" value="TCJ30879.1"/>
    <property type="molecule type" value="Genomic_DNA"/>
</dbReference>
<dbReference type="PROSITE" id="PS51186">
    <property type="entry name" value="GNAT"/>
    <property type="match status" value="1"/>
</dbReference>
<sequence length="908" mass="97082">MGEVSRRFLPVSEAAPETIEPPHHWAADVLLLDGGTAHIRPIRPDDAAGLEQFYARVSDRSKYYRFFAPRPKLSTREIAIFTRVDHTKRIAFVMELAGRIIAVGRFDVVSPGEAEVAFLVEDRHQGRGIAQILLEHLAQAGRERGVRRFTADVLPDNKRMIATFEAAGYQVMGGVEDGVMTLGFDIDPTTTAIGVMQDREHRSESAAIAQFLAARSVAVIGASRRPGSIGQALVRNLVTGDFTGRVYAVNPTGESTSGLAAYATVGEIPDEVDLAIVAVPADAVQDVVLDCAAKGVKGLVVISSGFAETGEEGRQRQRKLVGLARSYGLRLIGPNCLGVINTDPDVSINASLSPNMPARGRAGFFCQSGALGSAILDKVNARGLGLSTFVSAGNRADVSGNDLLQYWEEDDSTEVVLLYMESMGNPRKFSRIARRVSRKKPIVAVRSGRTTQGVPMGHQVRTAMTPPGAVDAMFRQAGVIQVDTLEEMFDVAQVLAHQPLPAGRRVAVVGNSDAIGLLARDAAAGSGLVVARQFDLGARATAADFEEALREAIGSDDIDAVVAVWLPPLNASAAEPATALAAAAATSTKPIVSTFLGEKGVPPQLRVRDASGGAAGRGSVPSYPAVESAVRALAKVVEYAVWLRLPQHEAAEVLVDPVGGREVVEQVLSIAPRGRVLEYAEAHDVLAAYGMELWPSLPADTVEDAIAAASDLGWDVVLKATADRFRQRPDLVHSWRHIRDAGEMRQAWALLRGRVEHPDEAAFVVQPTAPQGVPVSITAEEDPLFGPVVSFGIAGPVSELLGDRSWRIPPLSVHDARAMTREIKGSPMLFGYRGSDIVDVDAVEELLLRVARLKNDLPQIHHISLPLVLASSSGASVLSASIRVQPVTDARADWFARRLNPLPGDTLH</sequence>